<gene>
    <name evidence="1" type="ORF">ACFP81_06055</name>
</gene>
<evidence type="ECO:0008006" key="3">
    <source>
        <dbReference type="Google" id="ProtNLM"/>
    </source>
</evidence>
<sequence>MGRVLLTQAALSPRAAGQEVLEPVWQAAASHVPLEWVPSPAGALERARQLGQPTLVCGSLYLVGEVRPLLMGEEAEQRERWQ</sequence>
<evidence type="ECO:0000313" key="2">
    <source>
        <dbReference type="Proteomes" id="UP001596297"/>
    </source>
</evidence>
<dbReference type="Gene3D" id="3.90.190.20">
    <property type="entry name" value="Mur ligase, C-terminal domain"/>
    <property type="match status" value="1"/>
</dbReference>
<dbReference type="SUPFAM" id="SSF53244">
    <property type="entry name" value="MurD-like peptide ligases, peptide-binding domain"/>
    <property type="match status" value="1"/>
</dbReference>
<organism evidence="1 2">
    <name type="scientific">Deinococcus lacus</name>
    <dbReference type="NCBI Taxonomy" id="392561"/>
    <lineage>
        <taxon>Bacteria</taxon>
        <taxon>Thermotogati</taxon>
        <taxon>Deinococcota</taxon>
        <taxon>Deinococci</taxon>
        <taxon>Deinococcales</taxon>
        <taxon>Deinococcaceae</taxon>
        <taxon>Deinococcus</taxon>
    </lineage>
</organism>
<protein>
    <recommendedName>
        <fullName evidence="3">Bifunctional folylpolyglutamate synthase/dihydrofolate synthase</fullName>
    </recommendedName>
</protein>
<dbReference type="EMBL" id="JBHSWD010000001">
    <property type="protein sequence ID" value="MFC6591620.1"/>
    <property type="molecule type" value="Genomic_DNA"/>
</dbReference>
<reference evidence="2" key="1">
    <citation type="journal article" date="2019" name="Int. J. Syst. Evol. Microbiol.">
        <title>The Global Catalogue of Microorganisms (GCM) 10K type strain sequencing project: providing services to taxonomists for standard genome sequencing and annotation.</title>
        <authorList>
            <consortium name="The Broad Institute Genomics Platform"/>
            <consortium name="The Broad Institute Genome Sequencing Center for Infectious Disease"/>
            <person name="Wu L."/>
            <person name="Ma J."/>
        </authorList>
    </citation>
    <scope>NUCLEOTIDE SEQUENCE [LARGE SCALE GENOMIC DNA]</scope>
    <source>
        <strain evidence="2">CGMCC 1.15772</strain>
    </source>
</reference>
<accession>A0ABW1YEK7</accession>
<proteinExistence type="predicted"/>
<name>A0ABW1YEK7_9DEIO</name>
<dbReference type="Proteomes" id="UP001596297">
    <property type="component" value="Unassembled WGS sequence"/>
</dbReference>
<evidence type="ECO:0000313" key="1">
    <source>
        <dbReference type="EMBL" id="MFC6591620.1"/>
    </source>
</evidence>
<dbReference type="InterPro" id="IPR036615">
    <property type="entry name" value="Mur_ligase_C_dom_sf"/>
</dbReference>
<dbReference type="RefSeq" id="WP_380082623.1">
    <property type="nucleotide sequence ID" value="NZ_JBHSWD010000001.1"/>
</dbReference>
<comment type="caution">
    <text evidence="1">The sequence shown here is derived from an EMBL/GenBank/DDBJ whole genome shotgun (WGS) entry which is preliminary data.</text>
</comment>
<keyword evidence="2" id="KW-1185">Reference proteome</keyword>